<keyword evidence="2" id="KW-0812">Transmembrane</keyword>
<keyword evidence="2" id="KW-1133">Transmembrane helix</keyword>
<accession>B8J7B0</accession>
<dbReference type="InterPro" id="IPR002930">
    <property type="entry name" value="GCV_H"/>
</dbReference>
<dbReference type="Proteomes" id="UP000007089">
    <property type="component" value="Chromosome"/>
</dbReference>
<feature type="transmembrane region" description="Helical" evidence="2">
    <location>
        <begin position="13"/>
        <end position="33"/>
    </location>
</feature>
<sequence length="240" mass="25637">MAYDLLSVYPAKLLEYGLGIAYLLMFIPFWRYVQGGKPAAAEVRAPARVPAVAPAAHPIAARPAVAGWFQVPAGVHLHPGHTWARLESDGLVAVGVDDFAHKLVGPARVELPSVGAKVAQGEPALELGDGERSVPMLSPIDGTVVAVNAAARERTDGVEDPYGAGWLFKVKAPRLAANLRQLFTDSAANRFLEDASERLAMRMSPELGRVLQDGGVPIHGIGRALAGDDWDEMARTFFLT</sequence>
<dbReference type="PANTHER" id="PTHR11715:SF3">
    <property type="entry name" value="GLYCINE CLEAVAGE SYSTEM H PROTEIN-RELATED"/>
    <property type="match status" value="1"/>
</dbReference>
<dbReference type="HOGENOM" id="CLU_1173527_0_0_7"/>
<keyword evidence="2" id="KW-0472">Membrane</keyword>
<dbReference type="GO" id="GO:0005737">
    <property type="term" value="C:cytoplasm"/>
    <property type="evidence" value="ECO:0007669"/>
    <property type="project" value="TreeGrafter"/>
</dbReference>
<dbReference type="CDD" id="cd06848">
    <property type="entry name" value="GCS_H"/>
    <property type="match status" value="1"/>
</dbReference>
<dbReference type="InterPro" id="IPR033753">
    <property type="entry name" value="GCV_H/Fam206"/>
</dbReference>
<dbReference type="RefSeq" id="WP_012633208.1">
    <property type="nucleotide sequence ID" value="NC_011891.1"/>
</dbReference>
<dbReference type="InterPro" id="IPR011053">
    <property type="entry name" value="Single_hybrid_motif"/>
</dbReference>
<dbReference type="GO" id="GO:0019464">
    <property type="term" value="P:glycine decarboxylation via glycine cleavage system"/>
    <property type="evidence" value="ECO:0007669"/>
    <property type="project" value="InterPro"/>
</dbReference>
<evidence type="ECO:0000313" key="4">
    <source>
        <dbReference type="Proteomes" id="UP000007089"/>
    </source>
</evidence>
<dbReference type="GO" id="GO:0009249">
    <property type="term" value="P:protein lipoylation"/>
    <property type="evidence" value="ECO:0007669"/>
    <property type="project" value="TreeGrafter"/>
</dbReference>
<evidence type="ECO:0000256" key="1">
    <source>
        <dbReference type="ARBA" id="ARBA00022823"/>
    </source>
</evidence>
<dbReference type="KEGG" id="acp:A2cp1_1958"/>
<reference evidence="3" key="1">
    <citation type="submission" date="2009-01" db="EMBL/GenBank/DDBJ databases">
        <title>Complete sequence of Anaeromyxobacter dehalogenans 2CP-1.</title>
        <authorList>
            <consortium name="US DOE Joint Genome Institute"/>
            <person name="Lucas S."/>
            <person name="Copeland A."/>
            <person name="Lapidus A."/>
            <person name="Glavina del Rio T."/>
            <person name="Dalin E."/>
            <person name="Tice H."/>
            <person name="Bruce D."/>
            <person name="Goodwin L."/>
            <person name="Pitluck S."/>
            <person name="Saunders E."/>
            <person name="Brettin T."/>
            <person name="Detter J.C."/>
            <person name="Han C."/>
            <person name="Larimer F."/>
            <person name="Land M."/>
            <person name="Hauser L."/>
            <person name="Kyrpides N."/>
            <person name="Ovchinnikova G."/>
            <person name="Beliaev A.S."/>
            <person name="Richardson P."/>
        </authorList>
    </citation>
    <scope>NUCLEOTIDE SEQUENCE</scope>
    <source>
        <strain evidence="3">2CP-1</strain>
    </source>
</reference>
<evidence type="ECO:0000313" key="3">
    <source>
        <dbReference type="EMBL" id="ACL65300.1"/>
    </source>
</evidence>
<keyword evidence="4" id="KW-1185">Reference proteome</keyword>
<dbReference type="Gene3D" id="2.40.50.100">
    <property type="match status" value="1"/>
</dbReference>
<dbReference type="GO" id="GO:0005960">
    <property type="term" value="C:glycine cleavage complex"/>
    <property type="evidence" value="ECO:0007669"/>
    <property type="project" value="InterPro"/>
</dbReference>
<name>B8J7B0_ANAD2</name>
<proteinExistence type="predicted"/>
<dbReference type="EMBL" id="CP001359">
    <property type="protein sequence ID" value="ACL65300.1"/>
    <property type="molecule type" value="Genomic_DNA"/>
</dbReference>
<dbReference type="Pfam" id="PF01597">
    <property type="entry name" value="GCV_H"/>
    <property type="match status" value="1"/>
</dbReference>
<protein>
    <submittedName>
        <fullName evidence="3">Glycine cleavage H-protein</fullName>
    </submittedName>
</protein>
<evidence type="ECO:0000256" key="2">
    <source>
        <dbReference type="SAM" id="Phobius"/>
    </source>
</evidence>
<keyword evidence="1" id="KW-0450">Lipoyl</keyword>
<gene>
    <name evidence="3" type="ordered locus">A2cp1_1958</name>
</gene>
<dbReference type="SUPFAM" id="SSF51230">
    <property type="entry name" value="Single hybrid motif"/>
    <property type="match status" value="1"/>
</dbReference>
<dbReference type="PANTHER" id="PTHR11715">
    <property type="entry name" value="GLYCINE CLEAVAGE SYSTEM H PROTEIN"/>
    <property type="match status" value="1"/>
</dbReference>
<dbReference type="AlphaFoldDB" id="B8J7B0"/>
<organism evidence="3 4">
    <name type="scientific">Anaeromyxobacter dehalogenans (strain ATCC BAA-258 / DSM 21875 / 2CP-1)</name>
    <dbReference type="NCBI Taxonomy" id="455488"/>
    <lineage>
        <taxon>Bacteria</taxon>
        <taxon>Pseudomonadati</taxon>
        <taxon>Myxococcota</taxon>
        <taxon>Myxococcia</taxon>
        <taxon>Myxococcales</taxon>
        <taxon>Cystobacterineae</taxon>
        <taxon>Anaeromyxobacteraceae</taxon>
        <taxon>Anaeromyxobacter</taxon>
    </lineage>
</organism>